<dbReference type="InterPro" id="IPR000477">
    <property type="entry name" value="RT_dom"/>
</dbReference>
<dbReference type="GO" id="GO:0003720">
    <property type="term" value="F:telomerase activity"/>
    <property type="evidence" value="ECO:0007669"/>
    <property type="project" value="InterPro"/>
</dbReference>
<dbReference type="EMBL" id="JAWPEI010000001">
    <property type="protein sequence ID" value="KAK4738249.1"/>
    <property type="molecule type" value="Genomic_DNA"/>
</dbReference>
<keyword evidence="10 13" id="KW-0695">RNA-directed DNA polymerase</keyword>
<dbReference type="GO" id="GO:0042162">
    <property type="term" value="F:telomeric DNA binding"/>
    <property type="evidence" value="ECO:0007669"/>
    <property type="project" value="TreeGrafter"/>
</dbReference>
<dbReference type="PANTHER" id="PTHR12066:SF0">
    <property type="entry name" value="TELOMERASE REVERSE TRANSCRIPTASE"/>
    <property type="match status" value="1"/>
</dbReference>
<comment type="function">
    <text evidence="13">Telomerase is a ribonucleoprotein enzyme essential for the replication of chromosome termini in most eukaryotes. It elongates telomeres. It is a reverse transcriptase that adds simple sequence repeats to chromosome ends by copying a template sequence within the RNA component of the enzyme.</text>
</comment>
<comment type="subcellular location">
    <subcellularLocation>
        <location evidence="13">Nucleus</location>
    </subcellularLocation>
    <subcellularLocation>
        <location evidence="13">Chromosome</location>
        <location evidence="13">Telomere</location>
    </subcellularLocation>
</comment>
<dbReference type="GO" id="GO:0070034">
    <property type="term" value="F:telomerase RNA binding"/>
    <property type="evidence" value="ECO:0007669"/>
    <property type="project" value="TreeGrafter"/>
</dbReference>
<sequence>MKKRRVPEILWRLFHNRARTLGATILSLIPLKSSTNCQCKGRRCLGCDGEYGAISFLLRENDPDDYRKLLNQCFIVVSDQAPPLHGYDPHCRWAHLELVRKTIEMTISEQCSSSNVISFGYDKMSRCSDIVEALTSPSWSLLLTRIGDVLMVYLLKNTSIFLWLPRNKHHQVAGFPISDLCLKSQVHISVTTYKPSLLHPESRKKRSVDEVYSSARKEMGSRKKREMEKLSTETTVSAEVNSACCEVLPSREGQCYSNRHTPSRGKRKRLSKWLRQRKLRQLKAQGTHSLIPCMSSNTKDEWLGDVKCDVILNSRPPLEKTNAWCSCCSVFDPLSEVKKEILIDRRTMLYKLDSCSSVFPSEHILYSLKPNTSGANELFKEIFGSLGVNVSTEVAPCVHRSNCNLIASSCLYHSIIKLLKSLIRKAHQCQHLRLLEEHCSAPSLDQDTKNIAATILKGNKSEASIFPNDCPENGLAHSYFKSESCNITSESQSSLVEPTKCFCLKKQVVSFVWAACRNIVPIDLLGTPSNWRVLTNNIYKLVKLRRFEKFMSKQCMRKVKLSSYPLLSDENSLLLKHKLLEHWIFWLFSSFIVPLIQANFYATEAEHEKQDILYYRKPTWKNLISKAVTCVRDQGYKELTAESVRNIIRTRSFGFSKVRLVPKRRGLRMLANLKASLHLPVSHPCRPRGWRKVGAGKNCKHHNYKSVNEVLKDLHLVLKHVVAKEPERLGSSVFGYNDVYKRLIPFLSNLKSGFSVKSGVFIVVSDVERAFDSVDQDKLLSVLDDLNLEDEYFFSRVVQVVCTKKSLRIPENWTLGSKENIPGPANVRSFLPTHLLHGILVKQQVKGRKVRKEQLQNDLKEHIKRNVLQLGIKFFLQSVGIPQGSVLSSLLCSLYYGHLENSVIFPFLEKACIPAPGFPSKEPFLDDTAARYDHLVACKPISLLLRLIDDLLFISTSKEQASKLFSRLQRGFRAYNCNMNEQKFGTNFQMNIIPGLGSDRLYVVEDGTSFLRWSGLFINCSTLEIQADYTRYLNSPLSSTLTVGWQNKPGRNFKARLCSYLRPKCHPIFYDSNINSAVVVRLNIYQAFLICAMKFHCYLYDLSCLYRFSTKFYVDALEKTLRYMKRLIKRRMYSFKSGSDSRPVLEVEKGEIEWLGLTAYKQVLKRKPSWYNELLHVIEAKLKALGYLNLVRSRASVLQHATDIKRSSILWKIKY</sequence>
<evidence type="ECO:0000256" key="8">
    <source>
        <dbReference type="ARBA" id="ARBA00022842"/>
    </source>
</evidence>
<keyword evidence="4 13" id="KW-0158">Chromosome</keyword>
<evidence type="ECO:0000256" key="4">
    <source>
        <dbReference type="ARBA" id="ARBA00022454"/>
    </source>
</evidence>
<dbReference type="Pfam" id="PF12009">
    <property type="entry name" value="Telomerase_RBD"/>
    <property type="match status" value="1"/>
</dbReference>
<evidence type="ECO:0000256" key="6">
    <source>
        <dbReference type="ARBA" id="ARBA00022695"/>
    </source>
</evidence>
<evidence type="ECO:0000259" key="15">
    <source>
        <dbReference type="PROSITE" id="PS50878"/>
    </source>
</evidence>
<comment type="catalytic activity">
    <reaction evidence="12 13">
        <text>DNA(n) + a 2'-deoxyribonucleoside 5'-triphosphate = DNA(n+1) + diphosphate</text>
        <dbReference type="Rhea" id="RHEA:22508"/>
        <dbReference type="Rhea" id="RHEA-COMP:17339"/>
        <dbReference type="Rhea" id="RHEA-COMP:17340"/>
        <dbReference type="ChEBI" id="CHEBI:33019"/>
        <dbReference type="ChEBI" id="CHEBI:61560"/>
        <dbReference type="ChEBI" id="CHEBI:173112"/>
        <dbReference type="EC" id="2.7.7.49"/>
    </reaction>
</comment>
<name>A0AAV9MJS7_9SOLN</name>
<dbReference type="GO" id="GO:0046872">
    <property type="term" value="F:metal ion binding"/>
    <property type="evidence" value="ECO:0007669"/>
    <property type="project" value="UniProtKB-KW"/>
</dbReference>
<evidence type="ECO:0000256" key="1">
    <source>
        <dbReference type="ARBA" id="ARBA00008001"/>
    </source>
</evidence>
<comment type="similarity">
    <text evidence="1 13">Belongs to the reverse transcriptase family. Telomerase subfamily.</text>
</comment>
<dbReference type="AlphaFoldDB" id="A0AAV9MJS7"/>
<feature type="domain" description="Reverse transcriptase" evidence="15">
    <location>
        <begin position="642"/>
        <end position="1018"/>
    </location>
</feature>
<dbReference type="GO" id="GO:0000781">
    <property type="term" value="C:chromosome, telomeric region"/>
    <property type="evidence" value="ECO:0007669"/>
    <property type="project" value="UniProtKB-SubCell"/>
</dbReference>
<organism evidence="16 17">
    <name type="scientific">Solanum pinnatisectum</name>
    <name type="common">tansyleaf nightshade</name>
    <dbReference type="NCBI Taxonomy" id="50273"/>
    <lineage>
        <taxon>Eukaryota</taxon>
        <taxon>Viridiplantae</taxon>
        <taxon>Streptophyta</taxon>
        <taxon>Embryophyta</taxon>
        <taxon>Tracheophyta</taxon>
        <taxon>Spermatophyta</taxon>
        <taxon>Magnoliopsida</taxon>
        <taxon>eudicotyledons</taxon>
        <taxon>Gunneridae</taxon>
        <taxon>Pentapetalae</taxon>
        <taxon>asterids</taxon>
        <taxon>lamiids</taxon>
        <taxon>Solanales</taxon>
        <taxon>Solanaceae</taxon>
        <taxon>Solanoideae</taxon>
        <taxon>Solaneae</taxon>
        <taxon>Solanum</taxon>
    </lineage>
</organism>
<dbReference type="PROSITE" id="PS50878">
    <property type="entry name" value="RT_POL"/>
    <property type="match status" value="1"/>
</dbReference>
<evidence type="ECO:0000313" key="17">
    <source>
        <dbReference type="Proteomes" id="UP001311915"/>
    </source>
</evidence>
<dbReference type="PANTHER" id="PTHR12066">
    <property type="entry name" value="TELOMERASE REVERSE TRANSCRIPTASE"/>
    <property type="match status" value="1"/>
</dbReference>
<keyword evidence="17" id="KW-1185">Reference proteome</keyword>
<dbReference type="Gene3D" id="3.30.70.2630">
    <property type="match status" value="1"/>
</dbReference>
<dbReference type="GO" id="GO:0000333">
    <property type="term" value="C:telomerase catalytic core complex"/>
    <property type="evidence" value="ECO:0007669"/>
    <property type="project" value="TreeGrafter"/>
</dbReference>
<dbReference type="Proteomes" id="UP001311915">
    <property type="component" value="Unassembled WGS sequence"/>
</dbReference>
<evidence type="ECO:0000256" key="12">
    <source>
        <dbReference type="ARBA" id="ARBA00048173"/>
    </source>
</evidence>
<evidence type="ECO:0000256" key="5">
    <source>
        <dbReference type="ARBA" id="ARBA00022679"/>
    </source>
</evidence>
<evidence type="ECO:0000256" key="11">
    <source>
        <dbReference type="ARBA" id="ARBA00023242"/>
    </source>
</evidence>
<dbReference type="Pfam" id="PF21399">
    <property type="entry name" value="TERT_C"/>
    <property type="match status" value="1"/>
</dbReference>
<dbReference type="Gene3D" id="1.10.357.90">
    <property type="match status" value="1"/>
</dbReference>
<reference evidence="16 17" key="1">
    <citation type="submission" date="2023-10" db="EMBL/GenBank/DDBJ databases">
        <title>Genome-Wide Identification Analysis in wild type Solanum Pinnatisectum Reveals Some Genes Defensing Phytophthora Infestans.</title>
        <authorList>
            <person name="Sun C."/>
        </authorList>
    </citation>
    <scope>NUCLEOTIDE SEQUENCE [LARGE SCALE GENOMIC DNA]</scope>
    <source>
        <strain evidence="16">LQN</strain>
        <tissue evidence="16">Leaf</tissue>
    </source>
</reference>
<evidence type="ECO:0000256" key="10">
    <source>
        <dbReference type="ARBA" id="ARBA00022918"/>
    </source>
</evidence>
<accession>A0AAV9MJS7</accession>
<protein>
    <recommendedName>
        <fullName evidence="3 13">Telomerase reverse transcriptase</fullName>
        <ecNumber evidence="2 13">2.7.7.49</ecNumber>
    </recommendedName>
    <alternativeName>
        <fullName evidence="13">Telomerase catalytic subunit</fullName>
    </alternativeName>
</protein>
<dbReference type="SMART" id="SM00975">
    <property type="entry name" value="Telomerase_RBD"/>
    <property type="match status" value="1"/>
</dbReference>
<keyword evidence="7 13" id="KW-0479">Metal-binding</keyword>
<keyword evidence="5 13" id="KW-0808">Transferase</keyword>
<dbReference type="InterPro" id="IPR003545">
    <property type="entry name" value="Telomerase_RT"/>
</dbReference>
<evidence type="ECO:0000256" key="13">
    <source>
        <dbReference type="RuleBase" id="RU365061"/>
    </source>
</evidence>
<gene>
    <name evidence="16" type="ORF">R3W88_001946</name>
</gene>
<feature type="compositionally biased region" description="Basic and acidic residues" evidence="14">
    <location>
        <begin position="215"/>
        <end position="231"/>
    </location>
</feature>
<feature type="region of interest" description="Disordered" evidence="14">
    <location>
        <begin position="208"/>
        <end position="232"/>
    </location>
</feature>
<keyword evidence="6 13" id="KW-0548">Nucleotidyltransferase</keyword>
<evidence type="ECO:0000313" key="16">
    <source>
        <dbReference type="EMBL" id="KAK4738249.1"/>
    </source>
</evidence>
<dbReference type="InterPro" id="IPR049139">
    <property type="entry name" value="TERT_C"/>
</dbReference>
<proteinExistence type="inferred from homology"/>
<evidence type="ECO:0000256" key="3">
    <source>
        <dbReference type="ARBA" id="ARBA00016182"/>
    </source>
</evidence>
<dbReference type="GO" id="GO:0007004">
    <property type="term" value="P:telomere maintenance via telomerase"/>
    <property type="evidence" value="ECO:0007669"/>
    <property type="project" value="TreeGrafter"/>
</dbReference>
<evidence type="ECO:0000256" key="9">
    <source>
        <dbReference type="ARBA" id="ARBA00022895"/>
    </source>
</evidence>
<evidence type="ECO:0000256" key="14">
    <source>
        <dbReference type="SAM" id="MobiDB-lite"/>
    </source>
</evidence>
<keyword evidence="9 13" id="KW-0779">Telomere</keyword>
<keyword evidence="8 13" id="KW-0460">Magnesium</keyword>
<evidence type="ECO:0000256" key="7">
    <source>
        <dbReference type="ARBA" id="ARBA00022723"/>
    </source>
</evidence>
<evidence type="ECO:0000256" key="2">
    <source>
        <dbReference type="ARBA" id="ARBA00012493"/>
    </source>
</evidence>
<comment type="caution">
    <text evidence="16">The sequence shown here is derived from an EMBL/GenBank/DDBJ whole genome shotgun (WGS) entry which is preliminary data.</text>
</comment>
<dbReference type="EC" id="2.7.7.49" evidence="2 13"/>
<dbReference type="Gene3D" id="1.10.132.70">
    <property type="match status" value="1"/>
</dbReference>
<dbReference type="InterPro" id="IPR021891">
    <property type="entry name" value="Telomerase_RBD"/>
</dbReference>
<keyword evidence="11 13" id="KW-0539">Nucleus</keyword>
<dbReference type="PRINTS" id="PR01365">
    <property type="entry name" value="TELOMERASERT"/>
</dbReference>